<dbReference type="RefSeq" id="WP_263608415.1">
    <property type="nucleotide sequence ID" value="NZ_JAOVQM010000003.1"/>
</dbReference>
<reference evidence="1" key="1">
    <citation type="submission" date="2022-09" db="EMBL/GenBank/DDBJ databases">
        <title>Novel Mycoplasma species identified in domestic and wild animals.</title>
        <authorList>
            <person name="Volokhov D.V."/>
            <person name="Furtak V.A."/>
            <person name="Zagorodnyaya T.A."/>
        </authorList>
    </citation>
    <scope>NUCLEOTIDE SEQUENCE</scope>
    <source>
        <strain evidence="1">Oakley</strain>
    </source>
</reference>
<organism evidence="1 2">
    <name type="scientific">Paracholeplasma manati</name>
    <dbReference type="NCBI Taxonomy" id="591373"/>
    <lineage>
        <taxon>Bacteria</taxon>
        <taxon>Bacillati</taxon>
        <taxon>Mycoplasmatota</taxon>
        <taxon>Mollicutes</taxon>
        <taxon>Acholeplasmatales</taxon>
        <taxon>Acholeplasmataceae</taxon>
        <taxon>Paracholeplasma</taxon>
    </lineage>
</organism>
<dbReference type="EMBL" id="JAOVQM010000003">
    <property type="protein sequence ID" value="MCV2232228.1"/>
    <property type="molecule type" value="Genomic_DNA"/>
</dbReference>
<name>A0ABT2Y6X2_9MOLU</name>
<keyword evidence="2" id="KW-1185">Reference proteome</keyword>
<protein>
    <recommendedName>
        <fullName evidence="3">Integron-associated effector binding protein domain-containing protein</fullName>
    </recommendedName>
</protein>
<evidence type="ECO:0000313" key="2">
    <source>
        <dbReference type="Proteomes" id="UP001177160"/>
    </source>
</evidence>
<evidence type="ECO:0008006" key="3">
    <source>
        <dbReference type="Google" id="ProtNLM"/>
    </source>
</evidence>
<gene>
    <name evidence="1" type="ORF">N7548_05235</name>
</gene>
<dbReference type="Proteomes" id="UP001177160">
    <property type="component" value="Unassembled WGS sequence"/>
</dbReference>
<sequence>MSLGFNRVTLPHTHLVQVMGKSPEEVQSELHKYLDQNAVSDFEVYTFDMVIKQGGVRNVLYVGYASIPAGLKSVGQSKVISLSNNKFIECEIPISNYEDFLDGKFNDEMTEYKKVNQLKDDMSSVFALFQKNDNVVRVLIPYK</sequence>
<comment type="caution">
    <text evidence="1">The sequence shown here is derived from an EMBL/GenBank/DDBJ whole genome shotgun (WGS) entry which is preliminary data.</text>
</comment>
<proteinExistence type="predicted"/>
<accession>A0ABT2Y6X2</accession>
<evidence type="ECO:0000313" key="1">
    <source>
        <dbReference type="EMBL" id="MCV2232228.1"/>
    </source>
</evidence>